<evidence type="ECO:0000313" key="1">
    <source>
        <dbReference type="EMBL" id="KAA6367881.1"/>
    </source>
</evidence>
<dbReference type="EMBL" id="SNRW01017880">
    <property type="protein sequence ID" value="KAA6367881.1"/>
    <property type="molecule type" value="Genomic_DNA"/>
</dbReference>
<accession>A0A5J4UD82</accession>
<name>A0A5J4UD82_9EUKA</name>
<gene>
    <name evidence="1" type="ORF">EZS28_036590</name>
</gene>
<sequence>NIQLSSGNELADVALSKLCYHGQLNERKTKQCTIKFGIIYPRRLLHHHSTVATNLQTSLGKLASSLHRQANYIMSKKSLTLSQTIYFLALNIFVTEIGEWFHCPIRNLTKMLLQLIGPRQWRFSKVE</sequence>
<reference evidence="1 2" key="1">
    <citation type="submission" date="2019-03" db="EMBL/GenBank/DDBJ databases">
        <title>Single cell metagenomics reveals metabolic interactions within the superorganism composed of flagellate Streblomastix strix and complex community of Bacteroidetes bacteria on its surface.</title>
        <authorList>
            <person name="Treitli S.C."/>
            <person name="Kolisko M."/>
            <person name="Husnik F."/>
            <person name="Keeling P."/>
            <person name="Hampl V."/>
        </authorList>
    </citation>
    <scope>NUCLEOTIDE SEQUENCE [LARGE SCALE GENOMIC DNA]</scope>
    <source>
        <strain evidence="1">ST1C</strain>
    </source>
</reference>
<dbReference type="Proteomes" id="UP000324800">
    <property type="component" value="Unassembled WGS sequence"/>
</dbReference>
<dbReference type="AlphaFoldDB" id="A0A5J4UD82"/>
<protein>
    <submittedName>
        <fullName evidence="1">Uncharacterized protein</fullName>
    </submittedName>
</protein>
<comment type="caution">
    <text evidence="1">The sequence shown here is derived from an EMBL/GenBank/DDBJ whole genome shotgun (WGS) entry which is preliminary data.</text>
</comment>
<feature type="non-terminal residue" evidence="1">
    <location>
        <position position="1"/>
    </location>
</feature>
<organism evidence="1 2">
    <name type="scientific">Streblomastix strix</name>
    <dbReference type="NCBI Taxonomy" id="222440"/>
    <lineage>
        <taxon>Eukaryota</taxon>
        <taxon>Metamonada</taxon>
        <taxon>Preaxostyla</taxon>
        <taxon>Oxymonadida</taxon>
        <taxon>Streblomastigidae</taxon>
        <taxon>Streblomastix</taxon>
    </lineage>
</organism>
<evidence type="ECO:0000313" key="2">
    <source>
        <dbReference type="Proteomes" id="UP000324800"/>
    </source>
</evidence>
<proteinExistence type="predicted"/>